<keyword evidence="3" id="KW-1185">Reference proteome</keyword>
<dbReference type="HOGENOM" id="CLU_082859_1_0_1"/>
<name>A4RUD7_OSTLU</name>
<organism evidence="2 3">
    <name type="scientific">Ostreococcus lucimarinus (strain CCE9901)</name>
    <dbReference type="NCBI Taxonomy" id="436017"/>
    <lineage>
        <taxon>Eukaryota</taxon>
        <taxon>Viridiplantae</taxon>
        <taxon>Chlorophyta</taxon>
        <taxon>Mamiellophyceae</taxon>
        <taxon>Mamiellales</taxon>
        <taxon>Bathycoccaceae</taxon>
        <taxon>Ostreococcus</taxon>
    </lineage>
</organism>
<protein>
    <recommendedName>
        <fullName evidence="4">Nudix hydrolase domain-containing protein</fullName>
    </recommendedName>
</protein>
<dbReference type="Gene3D" id="3.90.79.10">
    <property type="entry name" value="Nucleoside Triphosphate Pyrophosphohydrolase"/>
    <property type="match status" value="1"/>
</dbReference>
<dbReference type="Proteomes" id="UP000001568">
    <property type="component" value="Chromosome 3"/>
</dbReference>
<dbReference type="eggNOG" id="ENOG502S3IU">
    <property type="taxonomic scope" value="Eukaryota"/>
</dbReference>
<evidence type="ECO:0000313" key="3">
    <source>
        <dbReference type="Proteomes" id="UP000001568"/>
    </source>
</evidence>
<sequence length="233" mass="26038">MGRGDDGGTETRASDDGGTGTRAASVRAGTIAREDVVHSRYLTVYDREIEFADEDGTTRSFAYDVVGHPRSEFRFVCVAPFHSRERTVSGEPEFTIIREYAQGSNSECVVLPSGCFEPGKHESLDEVAREELQQESRLRGGTLMSLLDDDNPGLLETKWCRNRCFPFLNIDGEECNEGERDAEEFNMTHERVTARELKRLMYGGVMMMPSVVTAQLAIDKLMTTGHLNLDDIV</sequence>
<evidence type="ECO:0008006" key="4">
    <source>
        <dbReference type="Google" id="ProtNLM"/>
    </source>
</evidence>
<dbReference type="AlphaFoldDB" id="A4RUD7"/>
<dbReference type="KEGG" id="olu:OSTLU_30585"/>
<reference evidence="2 3" key="1">
    <citation type="journal article" date="2007" name="Proc. Natl. Acad. Sci. U.S.A.">
        <title>The tiny eukaryote Ostreococcus provides genomic insights into the paradox of plankton speciation.</title>
        <authorList>
            <person name="Palenik B."/>
            <person name="Grimwood J."/>
            <person name="Aerts A."/>
            <person name="Rouze P."/>
            <person name="Salamov A."/>
            <person name="Putnam N."/>
            <person name="Dupont C."/>
            <person name="Jorgensen R."/>
            <person name="Derelle E."/>
            <person name="Rombauts S."/>
            <person name="Zhou K."/>
            <person name="Otillar R."/>
            <person name="Merchant S.S."/>
            <person name="Podell S."/>
            <person name="Gaasterland T."/>
            <person name="Napoli C."/>
            <person name="Gendler K."/>
            <person name="Manuell A."/>
            <person name="Tai V."/>
            <person name="Vallon O."/>
            <person name="Piganeau G."/>
            <person name="Jancek S."/>
            <person name="Heijde M."/>
            <person name="Jabbari K."/>
            <person name="Bowler C."/>
            <person name="Lohr M."/>
            <person name="Robbens S."/>
            <person name="Werner G."/>
            <person name="Dubchak I."/>
            <person name="Pazour G.J."/>
            <person name="Ren Q."/>
            <person name="Paulsen I."/>
            <person name="Delwiche C."/>
            <person name="Schmutz J."/>
            <person name="Rokhsar D."/>
            <person name="Van de Peer Y."/>
            <person name="Moreau H."/>
            <person name="Grigoriev I.V."/>
        </authorList>
    </citation>
    <scope>NUCLEOTIDE SEQUENCE [LARGE SCALE GENOMIC DNA]</scope>
    <source>
        <strain evidence="2 3">CCE9901</strain>
    </source>
</reference>
<dbReference type="GeneID" id="5000989"/>
<dbReference type="Gramene" id="ABO95234">
    <property type="protein sequence ID" value="ABO95234"/>
    <property type="gene ID" value="OSTLU_30585"/>
</dbReference>
<gene>
    <name evidence="2" type="ORF">OSTLU_30585</name>
</gene>
<accession>A4RUD7</accession>
<dbReference type="EMBL" id="CP000583">
    <property type="protein sequence ID" value="ABO95234.1"/>
    <property type="molecule type" value="Genomic_DNA"/>
</dbReference>
<dbReference type="OrthoDB" id="185493at2759"/>
<evidence type="ECO:0000313" key="2">
    <source>
        <dbReference type="EMBL" id="ABO95234.1"/>
    </source>
</evidence>
<evidence type="ECO:0000256" key="1">
    <source>
        <dbReference type="SAM" id="MobiDB-lite"/>
    </source>
</evidence>
<proteinExistence type="predicted"/>
<dbReference type="OMA" id="VRCETEE"/>
<dbReference type="RefSeq" id="XP_001416941.1">
    <property type="nucleotide sequence ID" value="XM_001416904.1"/>
</dbReference>
<feature type="region of interest" description="Disordered" evidence="1">
    <location>
        <begin position="1"/>
        <end position="26"/>
    </location>
</feature>